<organism evidence="1 2">
    <name type="scientific">Virgibacillus byunsanensis</name>
    <dbReference type="NCBI Taxonomy" id="570945"/>
    <lineage>
        <taxon>Bacteria</taxon>
        <taxon>Bacillati</taxon>
        <taxon>Bacillota</taxon>
        <taxon>Bacilli</taxon>
        <taxon>Bacillales</taxon>
        <taxon>Bacillaceae</taxon>
        <taxon>Virgibacillus</taxon>
    </lineage>
</organism>
<reference evidence="2" key="1">
    <citation type="journal article" date="2019" name="Int. J. Syst. Evol. Microbiol.">
        <title>The Global Catalogue of Microorganisms (GCM) 10K type strain sequencing project: providing services to taxonomists for standard genome sequencing and annotation.</title>
        <authorList>
            <consortium name="The Broad Institute Genomics Platform"/>
            <consortium name="The Broad Institute Genome Sequencing Center for Infectious Disease"/>
            <person name="Wu L."/>
            <person name="Ma J."/>
        </authorList>
    </citation>
    <scope>NUCLEOTIDE SEQUENCE [LARGE SCALE GENOMIC DNA]</scope>
    <source>
        <strain evidence="2">CCUG 56754</strain>
    </source>
</reference>
<evidence type="ECO:0000313" key="1">
    <source>
        <dbReference type="EMBL" id="MFD1038776.1"/>
    </source>
</evidence>
<dbReference type="EMBL" id="JBHTKJ010000025">
    <property type="protein sequence ID" value="MFD1038776.1"/>
    <property type="molecule type" value="Genomic_DNA"/>
</dbReference>
<dbReference type="Proteomes" id="UP001597040">
    <property type="component" value="Unassembled WGS sequence"/>
</dbReference>
<accession>A0ABW3LK53</accession>
<comment type="caution">
    <text evidence="1">The sequence shown here is derived from an EMBL/GenBank/DDBJ whole genome shotgun (WGS) entry which is preliminary data.</text>
</comment>
<evidence type="ECO:0000313" key="2">
    <source>
        <dbReference type="Proteomes" id="UP001597040"/>
    </source>
</evidence>
<dbReference type="RefSeq" id="WP_390362078.1">
    <property type="nucleotide sequence ID" value="NZ_JBHTKJ010000025.1"/>
</dbReference>
<proteinExistence type="predicted"/>
<protein>
    <submittedName>
        <fullName evidence="1">Uncharacterized protein</fullName>
    </submittedName>
</protein>
<name>A0ABW3LK53_9BACI</name>
<gene>
    <name evidence="1" type="ORF">ACFQ3N_10290</name>
</gene>
<sequence>MPNPICILLLETPPNTAVKELMMNGEDVSGVEKFVKYDSRRGLAYFTNSSGSTFVALCKKIDMIEFID</sequence>
<keyword evidence="2" id="KW-1185">Reference proteome</keyword>